<reference evidence="4 5" key="1">
    <citation type="submission" date="2020-03" db="EMBL/GenBank/DDBJ databases">
        <title>Bacterial isolates of synthetic phycosphere.</title>
        <authorList>
            <person name="Fu H."/>
            <person name="Moran M.A."/>
        </authorList>
    </citation>
    <scope>NUCLEOTIDE SEQUENCE [LARGE SCALE GENOMIC DNA]</scope>
    <source>
        <strain evidence="4 5">HF1</strain>
    </source>
</reference>
<dbReference type="NCBIfam" id="TIGR00502">
    <property type="entry name" value="nagB"/>
    <property type="match status" value="1"/>
</dbReference>
<accession>A0ABX0VTJ9</accession>
<organism evidence="4 5">
    <name type="scientific">Marivivens donghaensis</name>
    <dbReference type="NCBI Taxonomy" id="1699413"/>
    <lineage>
        <taxon>Bacteria</taxon>
        <taxon>Pseudomonadati</taxon>
        <taxon>Pseudomonadota</taxon>
        <taxon>Alphaproteobacteria</taxon>
        <taxon>Rhodobacterales</taxon>
        <taxon>Paracoccaceae</taxon>
        <taxon>Marivivens group</taxon>
        <taxon>Marivivens</taxon>
    </lineage>
</organism>
<dbReference type="InterPro" id="IPR018321">
    <property type="entry name" value="Glucosamine6P_isomerase_CS"/>
</dbReference>
<dbReference type="PANTHER" id="PTHR11280">
    <property type="entry name" value="GLUCOSAMINE-6-PHOSPHATE ISOMERASE"/>
    <property type="match status" value="1"/>
</dbReference>
<comment type="caution">
    <text evidence="4">The sequence shown here is derived from an EMBL/GenBank/DDBJ whole genome shotgun (WGS) entry which is preliminary data.</text>
</comment>
<keyword evidence="1 4" id="KW-0378">Hydrolase</keyword>
<dbReference type="PANTHER" id="PTHR11280:SF5">
    <property type="entry name" value="GLUCOSAMINE-6-PHOSPHATE ISOMERASE"/>
    <property type="match status" value="1"/>
</dbReference>
<evidence type="ECO:0000313" key="5">
    <source>
        <dbReference type="Proteomes" id="UP000709466"/>
    </source>
</evidence>
<dbReference type="InterPro" id="IPR006148">
    <property type="entry name" value="Glc/Gal-6P_isomerase"/>
</dbReference>
<dbReference type="CDD" id="cd01399">
    <property type="entry name" value="GlcN6P_deaminase"/>
    <property type="match status" value="1"/>
</dbReference>
<gene>
    <name evidence="4" type="primary">nagB</name>
    <name evidence="4" type="ORF">HCZ30_02340</name>
</gene>
<dbReference type="SUPFAM" id="SSF100950">
    <property type="entry name" value="NagB/RpiA/CoA transferase-like"/>
    <property type="match status" value="1"/>
</dbReference>
<evidence type="ECO:0000256" key="2">
    <source>
        <dbReference type="NCBIfam" id="TIGR00502"/>
    </source>
</evidence>
<feature type="domain" description="Glucosamine/galactosamine-6-phosphate isomerase" evidence="3">
    <location>
        <begin position="11"/>
        <end position="227"/>
    </location>
</feature>
<evidence type="ECO:0000256" key="1">
    <source>
        <dbReference type="ARBA" id="ARBA00022801"/>
    </source>
</evidence>
<protein>
    <recommendedName>
        <fullName evidence="2">Glucosamine-6-phosphate deaminase</fullName>
        <ecNumber evidence="2">3.5.99.6</ecNumber>
    </recommendedName>
</protein>
<keyword evidence="5" id="KW-1185">Reference proteome</keyword>
<dbReference type="EC" id="3.5.99.6" evidence="2"/>
<dbReference type="Pfam" id="PF01182">
    <property type="entry name" value="Glucosamine_iso"/>
    <property type="match status" value="1"/>
</dbReference>
<evidence type="ECO:0000259" key="3">
    <source>
        <dbReference type="Pfam" id="PF01182"/>
    </source>
</evidence>
<proteinExistence type="predicted"/>
<dbReference type="InterPro" id="IPR037171">
    <property type="entry name" value="NagB/RpiA_transferase-like"/>
</dbReference>
<dbReference type="GO" id="GO:0004342">
    <property type="term" value="F:glucosamine-6-phosphate deaminase activity"/>
    <property type="evidence" value="ECO:0007669"/>
    <property type="project" value="UniProtKB-EC"/>
</dbReference>
<dbReference type="EMBL" id="JAATOP010000001">
    <property type="protein sequence ID" value="NIY71270.1"/>
    <property type="molecule type" value="Genomic_DNA"/>
</dbReference>
<name>A0ABX0VTJ9_9RHOB</name>
<sequence>MRLHVHPTPEDAATEAANLIAAQVTDKPSSVLGLATGGTMEPVYALLRDKHESGLSFADAVTFNLDEYVGLSGDHPQSYRRYMQHHFFKHVDICQSSAYLPRGDIPPEEASEEYETLLQKFGPIDLQLLGLGRNGHIGFNEPLSSLASRTREKSLTKSTLDANSRFFNAGERQPTTAITMGIASIMDAKRIIVLAVGDGKADAVAAMIEGPVTSMCPGSILQMHAQVTVIVDEAAAAKLTMREYA</sequence>
<evidence type="ECO:0000313" key="4">
    <source>
        <dbReference type="EMBL" id="NIY71270.1"/>
    </source>
</evidence>
<dbReference type="Proteomes" id="UP000709466">
    <property type="component" value="Unassembled WGS sequence"/>
</dbReference>
<dbReference type="InterPro" id="IPR004547">
    <property type="entry name" value="Glucosamine6P_isomerase"/>
</dbReference>
<dbReference type="Gene3D" id="3.40.50.1360">
    <property type="match status" value="1"/>
</dbReference>
<dbReference type="PROSITE" id="PS01161">
    <property type="entry name" value="GLC_GALNAC_ISOMERASE"/>
    <property type="match status" value="1"/>
</dbReference>
<dbReference type="RefSeq" id="WP_167636148.1">
    <property type="nucleotide sequence ID" value="NZ_JAATOP010000001.1"/>
</dbReference>